<comment type="caution">
    <text evidence="1">The sequence shown here is derived from an EMBL/GenBank/DDBJ whole genome shotgun (WGS) entry which is preliminary data.</text>
</comment>
<protein>
    <submittedName>
        <fullName evidence="1">Uncharacterized protein</fullName>
    </submittedName>
</protein>
<sequence>MIGINRAKAESITVDRLRVEREPLLADLDTSFMRALESGQETDTIASKKQALRDITERDLSALSLTELAELTLEKALAE</sequence>
<reference evidence="1 2" key="1">
    <citation type="journal article" date="2020" name="Front. Microbiol.">
        <title>Genetic Organization of the aprX-lipA2 Operon Affects the Proteolytic Potential of Pseudomonas Species in Milk.</title>
        <authorList>
            <person name="Maier C."/>
            <person name="Huptas C."/>
            <person name="von Neubeck M."/>
            <person name="Scherer S."/>
            <person name="Wenning M."/>
            <person name="Lucking G."/>
        </authorList>
    </citation>
    <scope>NUCLEOTIDE SEQUENCE [LARGE SCALE GENOMIC DNA]</scope>
    <source>
        <strain evidence="1 2">DSM 16272</strain>
    </source>
</reference>
<gene>
    <name evidence="1" type="ORF">HBO38_03750</name>
</gene>
<evidence type="ECO:0000313" key="2">
    <source>
        <dbReference type="Proteomes" id="UP000537729"/>
    </source>
</evidence>
<dbReference type="RefSeq" id="WP_169883721.1">
    <property type="nucleotide sequence ID" value="NZ_JAAQWG010000004.1"/>
</dbReference>
<evidence type="ECO:0000313" key="1">
    <source>
        <dbReference type="EMBL" id="NMY07570.1"/>
    </source>
</evidence>
<proteinExistence type="predicted"/>
<accession>A0A7Y1A1T2</accession>
<dbReference type="EMBL" id="JAAQWG010000004">
    <property type="protein sequence ID" value="NMY07570.1"/>
    <property type="molecule type" value="Genomic_DNA"/>
</dbReference>
<dbReference type="AlphaFoldDB" id="A0A7Y1A1T2"/>
<organism evidence="1 2">
    <name type="scientific">Pseudomonas veronii</name>
    <dbReference type="NCBI Taxonomy" id="76761"/>
    <lineage>
        <taxon>Bacteria</taxon>
        <taxon>Pseudomonadati</taxon>
        <taxon>Pseudomonadota</taxon>
        <taxon>Gammaproteobacteria</taxon>
        <taxon>Pseudomonadales</taxon>
        <taxon>Pseudomonadaceae</taxon>
        <taxon>Pseudomonas</taxon>
    </lineage>
</organism>
<name>A0A7Y1A1T2_PSEVE</name>
<dbReference type="Proteomes" id="UP000537729">
    <property type="component" value="Unassembled WGS sequence"/>
</dbReference>